<evidence type="ECO:0000313" key="6">
    <source>
        <dbReference type="Proteomes" id="UP001172457"/>
    </source>
</evidence>
<evidence type="ECO:0000313" key="5">
    <source>
        <dbReference type="EMBL" id="KAJ9565281.1"/>
    </source>
</evidence>
<dbReference type="InterPro" id="IPR003128">
    <property type="entry name" value="Villin_headpiece"/>
</dbReference>
<feature type="compositionally biased region" description="Polar residues" evidence="3">
    <location>
        <begin position="980"/>
        <end position="995"/>
    </location>
</feature>
<dbReference type="Gene3D" id="1.10.950.10">
    <property type="entry name" value="Villin headpiece domain"/>
    <property type="match status" value="1"/>
</dbReference>
<accession>A0AA38WUV3</accession>
<dbReference type="Proteomes" id="UP001172457">
    <property type="component" value="Chromosome 1"/>
</dbReference>
<dbReference type="GO" id="GO:0007015">
    <property type="term" value="P:actin filament organization"/>
    <property type="evidence" value="ECO:0007669"/>
    <property type="project" value="UniProtKB-ARBA"/>
</dbReference>
<evidence type="ECO:0000256" key="2">
    <source>
        <dbReference type="ARBA" id="ARBA00022737"/>
    </source>
</evidence>
<organism evidence="5 6">
    <name type="scientific">Centaurea solstitialis</name>
    <name type="common">yellow star-thistle</name>
    <dbReference type="NCBI Taxonomy" id="347529"/>
    <lineage>
        <taxon>Eukaryota</taxon>
        <taxon>Viridiplantae</taxon>
        <taxon>Streptophyta</taxon>
        <taxon>Embryophyta</taxon>
        <taxon>Tracheophyta</taxon>
        <taxon>Spermatophyta</taxon>
        <taxon>Magnoliopsida</taxon>
        <taxon>eudicotyledons</taxon>
        <taxon>Gunneridae</taxon>
        <taxon>Pentapetalae</taxon>
        <taxon>asterids</taxon>
        <taxon>campanulids</taxon>
        <taxon>Asterales</taxon>
        <taxon>Asteraceae</taxon>
        <taxon>Carduoideae</taxon>
        <taxon>Cardueae</taxon>
        <taxon>Centaureinae</taxon>
        <taxon>Centaurea</taxon>
    </lineage>
</organism>
<dbReference type="AlphaFoldDB" id="A0AA38WUV3"/>
<dbReference type="Gene3D" id="3.40.20.10">
    <property type="entry name" value="Severin"/>
    <property type="match status" value="7"/>
</dbReference>
<feature type="domain" description="HP" evidence="4">
    <location>
        <begin position="1018"/>
        <end position="1083"/>
    </location>
</feature>
<dbReference type="InterPro" id="IPR029006">
    <property type="entry name" value="ADF-H/Gelsolin-like_dom_sf"/>
</dbReference>
<feature type="region of interest" description="Disordered" evidence="3">
    <location>
        <begin position="890"/>
        <end position="1016"/>
    </location>
</feature>
<dbReference type="PROSITE" id="PS51089">
    <property type="entry name" value="HP"/>
    <property type="match status" value="1"/>
</dbReference>
<dbReference type="Pfam" id="PF02209">
    <property type="entry name" value="VHP"/>
    <property type="match status" value="1"/>
</dbReference>
<dbReference type="SUPFAM" id="SSF55753">
    <property type="entry name" value="Actin depolymerizing proteins"/>
    <property type="match status" value="7"/>
</dbReference>
<name>A0AA38WUV3_9ASTR</name>
<keyword evidence="1" id="KW-0117">Actin capping</keyword>
<dbReference type="EMBL" id="JARYMX010000001">
    <property type="protein sequence ID" value="KAJ9565281.1"/>
    <property type="molecule type" value="Genomic_DNA"/>
</dbReference>
<evidence type="ECO:0000256" key="3">
    <source>
        <dbReference type="SAM" id="MobiDB-lite"/>
    </source>
</evidence>
<dbReference type="InterPro" id="IPR007123">
    <property type="entry name" value="Gelsolin-like_dom"/>
</dbReference>
<sequence length="1083" mass="122159">MFLHHLIAIIVKYCHFHNFIIFSGLEIWCVESLRLVLVPQSSHGKFFSGSAYVVLHVSSWSTMQYVFIIFISKLDKGPIFLLRQTALLKSGALQHDIHYWLGNEANEVFLYYRPVTPPPSATFPAIRSSSPATFRRPPFFRPPPPSFPTPFPAITIFSGDFSDHHRLLRQLFRRPPSSPTTSRQPPSFPAISQRPPFSPATMLMISDNVQLFSDWSKLVDSALASDKALELDAALGSQSVQYKEVQGQETGKFLSYFKPCIIPVEGIYCSGQVQLKVPAYETRLLTCKGDRVVHVKEVPFSRSSLNHRDVFILDTASKIFHFSGCNSSIQERAKALEVVQYIKEYKHKGNCEVAAIEDGKFVGDAEVGEFWNFFGGYAPIPKDPPSAQEQLQSSSVKLFWISLQGKFTQNGSGRLKRSMLESNKCYMLDGDFQIFVWMGRTTSITERKTSISAAEDFLRAQGRPINTHLAFLTEGSETSIFKSYFDDWPQTVEPKLYEAGRGKVAAMFKQTGYDVKELPDEDDQPHIDCNGTLKVWRVNVGKLSPVPVVEQRKLYSGDCYTVQYTYSANGREERLFYIWLGTKSSMEDRADAISLTSVVVDSTKGDPVLARIVENKEPSQFFSIFQTLIMFKGGMGSRYKSFIAEKGLDDETYDDKKTALFRIQGTNRDNMQAVQVDQVSRSLNSSCCYILKAQGSIFTWLGNLSTIGDHDLLYGMIDLINPTWQPILVREGSEPEVFWDALGGKTEYPKEKEMKGFVEDPHLFVCTFTKDVGSQSSNLKVKEIFNFTQDDLTTEDVLVLDCYSEIFVWIGHNSVVKSKQQALSIGLAFLEKDVLGEGLSMDTPTYVVTEGHEPPFFTRFFEWDASKANMLGNSFERKLAILKGQTQKLESPLRASPNVYSKETTPNGFRRPSPTPNGLRRPSPTPNGSRRPSPAPNSLTRRQSLDSYTMRSTSPTFSGSDFSATNNRRFSSPPIPRMFPSSSSPDVRSADNTPVSASPSSEEKKFPSKDSGGENKTNVNLVIYPYERVKVNSNDPVPDIDITKREAYLSEEEFEEKFTMSKSAFYQLPRWKQNKVKMSLFLF</sequence>
<dbReference type="Pfam" id="PF00626">
    <property type="entry name" value="Gelsolin"/>
    <property type="match status" value="4"/>
</dbReference>
<dbReference type="GO" id="GO:0051693">
    <property type="term" value="P:actin filament capping"/>
    <property type="evidence" value="ECO:0007669"/>
    <property type="project" value="UniProtKB-KW"/>
</dbReference>
<dbReference type="InterPro" id="IPR036886">
    <property type="entry name" value="Villin_headpiece_dom_sf"/>
</dbReference>
<dbReference type="InterPro" id="IPR007122">
    <property type="entry name" value="Villin/Gelsolin"/>
</dbReference>
<keyword evidence="6" id="KW-1185">Reference proteome</keyword>
<dbReference type="SMART" id="SM00153">
    <property type="entry name" value="VHP"/>
    <property type="match status" value="1"/>
</dbReference>
<feature type="compositionally biased region" description="Polar residues" evidence="3">
    <location>
        <begin position="926"/>
        <end position="970"/>
    </location>
</feature>
<evidence type="ECO:0000259" key="4">
    <source>
        <dbReference type="PROSITE" id="PS51089"/>
    </source>
</evidence>
<keyword evidence="2" id="KW-0677">Repeat</keyword>
<proteinExistence type="predicted"/>
<dbReference type="CDD" id="cd11293">
    <property type="entry name" value="gelsolin_S4_like"/>
    <property type="match status" value="1"/>
</dbReference>
<dbReference type="SMART" id="SM00262">
    <property type="entry name" value="GEL"/>
    <property type="match status" value="6"/>
</dbReference>
<comment type="caution">
    <text evidence="5">The sequence shown here is derived from an EMBL/GenBank/DDBJ whole genome shotgun (WGS) entry which is preliminary data.</text>
</comment>
<feature type="compositionally biased region" description="Polar residues" evidence="3">
    <location>
        <begin position="898"/>
        <end position="907"/>
    </location>
</feature>
<dbReference type="CDD" id="cd11292">
    <property type="entry name" value="gelsolin_S3_like"/>
    <property type="match status" value="1"/>
</dbReference>
<dbReference type="PANTHER" id="PTHR11977">
    <property type="entry name" value="VILLIN"/>
    <property type="match status" value="1"/>
</dbReference>
<dbReference type="GO" id="GO:0051015">
    <property type="term" value="F:actin filament binding"/>
    <property type="evidence" value="ECO:0007669"/>
    <property type="project" value="InterPro"/>
</dbReference>
<dbReference type="PRINTS" id="PR00597">
    <property type="entry name" value="GELSOLIN"/>
</dbReference>
<dbReference type="CDD" id="cd11291">
    <property type="entry name" value="gelsolin_S6_like"/>
    <property type="match status" value="1"/>
</dbReference>
<dbReference type="SUPFAM" id="SSF47050">
    <property type="entry name" value="VHP, Villin headpiece domain"/>
    <property type="match status" value="1"/>
</dbReference>
<dbReference type="FunFam" id="3.40.20.10:FF:000001">
    <property type="entry name" value="Gelsolin"/>
    <property type="match status" value="1"/>
</dbReference>
<protein>
    <recommendedName>
        <fullName evidence="4">HP domain-containing protein</fullName>
    </recommendedName>
</protein>
<dbReference type="CDD" id="cd11288">
    <property type="entry name" value="gelsolin_S5_like"/>
    <property type="match status" value="1"/>
</dbReference>
<evidence type="ECO:0000256" key="1">
    <source>
        <dbReference type="ARBA" id="ARBA00022467"/>
    </source>
</evidence>
<feature type="compositionally biased region" description="Basic and acidic residues" evidence="3">
    <location>
        <begin position="1001"/>
        <end position="1013"/>
    </location>
</feature>
<dbReference type="PANTHER" id="PTHR11977:SF25">
    <property type="entry name" value="VILLIN-1"/>
    <property type="match status" value="1"/>
</dbReference>
<reference evidence="5" key="1">
    <citation type="submission" date="2023-03" db="EMBL/GenBank/DDBJ databases">
        <title>Chromosome-scale reference genome and RAD-based genetic map of yellow starthistle (Centaurea solstitialis) reveal putative structural variation and QTLs associated with invader traits.</title>
        <authorList>
            <person name="Reatini B."/>
            <person name="Cang F.A."/>
            <person name="Jiang Q."/>
            <person name="Mckibben M.T.W."/>
            <person name="Barker M.S."/>
            <person name="Rieseberg L.H."/>
            <person name="Dlugosch K.M."/>
        </authorList>
    </citation>
    <scope>NUCLEOTIDE SEQUENCE</scope>
    <source>
        <strain evidence="5">CAN-66</strain>
        <tissue evidence="5">Leaf</tissue>
    </source>
</reference>
<dbReference type="CDD" id="cd11289">
    <property type="entry name" value="gelsolin_S2_like"/>
    <property type="match status" value="1"/>
</dbReference>
<gene>
    <name evidence="5" type="ORF">OSB04_001247</name>
</gene>